<name>A0A9D1YBA1_9FIRM</name>
<accession>A0A9D1YBA1</accession>
<comment type="caution">
    <text evidence="1">The sequence shown here is derived from an EMBL/GenBank/DDBJ whole genome shotgun (WGS) entry which is preliminary data.</text>
</comment>
<reference evidence="1" key="2">
    <citation type="submission" date="2021-04" db="EMBL/GenBank/DDBJ databases">
        <authorList>
            <person name="Gilroy R."/>
        </authorList>
    </citation>
    <scope>NUCLEOTIDE SEQUENCE</scope>
    <source>
        <strain evidence="1">ChiBcec16_6824</strain>
    </source>
</reference>
<organism evidence="1 2">
    <name type="scientific">Candidatus Flavonifractor merdigallinarum</name>
    <dbReference type="NCBI Taxonomy" id="2838589"/>
    <lineage>
        <taxon>Bacteria</taxon>
        <taxon>Bacillati</taxon>
        <taxon>Bacillota</taxon>
        <taxon>Clostridia</taxon>
        <taxon>Eubacteriales</taxon>
        <taxon>Oscillospiraceae</taxon>
        <taxon>Flavonifractor</taxon>
    </lineage>
</organism>
<dbReference type="GO" id="GO:0005198">
    <property type="term" value="F:structural molecule activity"/>
    <property type="evidence" value="ECO:0007669"/>
    <property type="project" value="InterPro"/>
</dbReference>
<protein>
    <submittedName>
        <fullName evidence="1">Phage tail protein</fullName>
    </submittedName>
</protein>
<evidence type="ECO:0000313" key="1">
    <source>
        <dbReference type="EMBL" id="HIY22482.1"/>
    </source>
</evidence>
<gene>
    <name evidence="1" type="ORF">H9841_11360</name>
</gene>
<sequence>MWISGAYFDVYLLGTGVVLAGGFSSVTGLDMEVDYQVYTEGGSNYPRYYFNNVKPQRLVLEQGIVTDVDMVSMLMGMVNQGMSVPLAGTIILKDSFGTPQREWAVVGAHLVKYVGPRLDSNQASAAVTRIELMHNGCY</sequence>
<dbReference type="PANTHER" id="PTHR38009">
    <property type="entry name" value="CONSERVED HYPOTHETICAL PHAGE TAIL PROTEIN"/>
    <property type="match status" value="1"/>
</dbReference>
<reference evidence="1" key="1">
    <citation type="journal article" date="2021" name="PeerJ">
        <title>Extensive microbial diversity within the chicken gut microbiome revealed by metagenomics and culture.</title>
        <authorList>
            <person name="Gilroy R."/>
            <person name="Ravi A."/>
            <person name="Getino M."/>
            <person name="Pursley I."/>
            <person name="Horton D.L."/>
            <person name="Alikhan N.F."/>
            <person name="Baker D."/>
            <person name="Gharbi K."/>
            <person name="Hall N."/>
            <person name="Watson M."/>
            <person name="Adriaenssens E.M."/>
            <person name="Foster-Nyarko E."/>
            <person name="Jarju S."/>
            <person name="Secka A."/>
            <person name="Antonio M."/>
            <person name="Oren A."/>
            <person name="Chaudhuri R.R."/>
            <person name="La Ragione R."/>
            <person name="Hildebrand F."/>
            <person name="Pallen M.J."/>
        </authorList>
    </citation>
    <scope>NUCLEOTIDE SEQUENCE</scope>
    <source>
        <strain evidence="1">ChiBcec16_6824</strain>
    </source>
</reference>
<dbReference type="EMBL" id="DXDX01000204">
    <property type="protein sequence ID" value="HIY22482.1"/>
    <property type="molecule type" value="Genomic_DNA"/>
</dbReference>
<dbReference type="AlphaFoldDB" id="A0A9D1YBA1"/>
<dbReference type="InterPro" id="IPR010667">
    <property type="entry name" value="Phage_T4_Gp19"/>
</dbReference>
<evidence type="ECO:0000313" key="2">
    <source>
        <dbReference type="Proteomes" id="UP000823868"/>
    </source>
</evidence>
<dbReference type="Pfam" id="PF06841">
    <property type="entry name" value="Phage_T4_gp19"/>
    <property type="match status" value="1"/>
</dbReference>
<dbReference type="InterPro" id="IPR011747">
    <property type="entry name" value="CHP02241"/>
</dbReference>
<proteinExistence type="predicted"/>
<dbReference type="Proteomes" id="UP000823868">
    <property type="component" value="Unassembled WGS sequence"/>
</dbReference>
<dbReference type="PANTHER" id="PTHR38009:SF1">
    <property type="entry name" value="CONSERVED HYPOTHETICAL PHAGE TAIL PROTEIN"/>
    <property type="match status" value="1"/>
</dbReference>